<dbReference type="PROSITE" id="PS50110">
    <property type="entry name" value="RESPONSE_REGULATORY"/>
    <property type="match status" value="1"/>
</dbReference>
<evidence type="ECO:0000259" key="11">
    <source>
        <dbReference type="PROSITE" id="PS50109"/>
    </source>
</evidence>
<keyword evidence="10" id="KW-0472">Membrane</keyword>
<dbReference type="OrthoDB" id="5437363at2"/>
<keyword evidence="14" id="KW-1185">Reference proteome</keyword>
<evidence type="ECO:0000256" key="5">
    <source>
        <dbReference type="ARBA" id="ARBA00022741"/>
    </source>
</evidence>
<dbReference type="SUPFAM" id="SSF55874">
    <property type="entry name" value="ATPase domain of HSP90 chaperone/DNA topoisomerase II/histidine kinase"/>
    <property type="match status" value="1"/>
</dbReference>
<sequence length="1100" mass="123852">MKKLLIGSVQRTILVILLIAILPSLLIILYSGINRNLSFTQRTQQQAQAQLANISEQIEKRFRTTYNMLEALSKIQNVQKLKTQNLDIIFKKIIENNSNFQDIFLLNTNGKVLSSGTKQTQLVPEDFSLIHKALSSNSPVTGNFIERNQIKQKVLLSLYPVLSENQETIAILGAFTALDTKLRYLSLGNDQNNQETNTLATTNSTLLEDEKIQQNVFSLRITDSTGAVIISKNTKNKIEPGERIDREELEILKRTQKDASVYYLMKNQKKQFVTYKNLTTRGGNEPYLYILIGIANNASYNQAKKNFTEELLFFGIATLIAVCIGLLGAYKLIMHPLYSVLKLAKNIHNGIYNQETDKNDYVKNEVGELENTFNSLSTYLNIQHKALKEARVQSENASQTKSEFLANMSHEIRTPMNAIIGMAYLTLKTDLTPRQHSYIQKIYLAGTSLLSLINDILDLAKIEAGKLNVEKIAFNLKNIIDKATEESAKLARDKGLSFTCNIPTNVPSTLIGDPTRMQQVLSGLCSNAVKFTHKGNITVTCRLIERIDDIALLSLEVKDSGVGLPESVKNFFLDNQNDQVNTGSDNMCLGIAVMKRLIALMGGELHINNTPKGTHIQIWLSLGIAENTLTSDATPASYKGIKALVIEPDATDANALQIRLKDLQIQYKLTANPDEIADIFLQNTVGKESEYKLLFIANRLENKGCYQAIENFLEKIKGFNIPKIVLLNQEAKKTHIEHVDERKLIDGILQKPVTHQALNELLNILFPNYSKQISLANTNTNPTLINNSDENLLRNIKILLAEDNKVNQEIARDLLENVGAIVDIAPNGKACLDSLSIQSPSYYDIVLMDIQMPIMNGYEAATQIRTQKQFNKLPIIAMTAHTLTDEKQNIFDAGMNDYISKPITVENLYQKILEWTKQKTKKPISQAPQVLAQHIKNKVHFSEQSINILVQLLQVKSLGAKEFFNYTIPDLMIFGEKETNQIQELITSSRFDEALTHLEKILAKIQPDKNDQAIFSNYDAQANKNNDKSLSPEELQSKIQQLEKLLTAQDLESIYLFDEIYPTLQQDIDEETLIAIKNKLAVFNFNDALAILKESNILKQ</sequence>
<evidence type="ECO:0000313" key="13">
    <source>
        <dbReference type="EMBL" id="SHN50856.1"/>
    </source>
</evidence>
<dbReference type="PROSITE" id="PS50109">
    <property type="entry name" value="HIS_KIN"/>
    <property type="match status" value="1"/>
</dbReference>
<accession>A0A1M7RXE8</accession>
<reference evidence="13 14" key="1">
    <citation type="submission" date="2016-12" db="EMBL/GenBank/DDBJ databases">
        <authorList>
            <person name="Song W.-J."/>
            <person name="Kurnit D.M."/>
        </authorList>
    </citation>
    <scope>NUCLEOTIDE SEQUENCE [LARGE SCALE GENOMIC DNA]</scope>
    <source>
        <strain evidence="13 14">DSM 11393</strain>
    </source>
</reference>
<dbReference type="Pfam" id="PF00512">
    <property type="entry name" value="HisKA"/>
    <property type="match status" value="1"/>
</dbReference>
<dbReference type="InterPro" id="IPR003594">
    <property type="entry name" value="HATPase_dom"/>
</dbReference>
<dbReference type="Gene3D" id="6.10.340.10">
    <property type="match status" value="1"/>
</dbReference>
<evidence type="ECO:0000256" key="7">
    <source>
        <dbReference type="ARBA" id="ARBA00022840"/>
    </source>
</evidence>
<evidence type="ECO:0000256" key="8">
    <source>
        <dbReference type="ARBA" id="ARBA00023012"/>
    </source>
</evidence>
<evidence type="ECO:0000256" key="10">
    <source>
        <dbReference type="SAM" id="Phobius"/>
    </source>
</evidence>
<dbReference type="EC" id="2.7.13.3" evidence="2"/>
<dbReference type="Proteomes" id="UP000186469">
    <property type="component" value="Unassembled WGS sequence"/>
</dbReference>
<dbReference type="Pfam" id="PF00072">
    <property type="entry name" value="Response_reg"/>
    <property type="match status" value="1"/>
</dbReference>
<dbReference type="PANTHER" id="PTHR45339">
    <property type="entry name" value="HYBRID SIGNAL TRANSDUCTION HISTIDINE KINASE J"/>
    <property type="match status" value="1"/>
</dbReference>
<dbReference type="AlphaFoldDB" id="A0A1M7RXE8"/>
<evidence type="ECO:0000313" key="14">
    <source>
        <dbReference type="Proteomes" id="UP000186469"/>
    </source>
</evidence>
<feature type="domain" description="Histidine kinase" evidence="11">
    <location>
        <begin position="407"/>
        <end position="624"/>
    </location>
</feature>
<dbReference type="RefSeq" id="WP_072695759.1">
    <property type="nucleotide sequence ID" value="NZ_FRDI01000002.1"/>
</dbReference>
<dbReference type="SMART" id="SM00388">
    <property type="entry name" value="HisKA"/>
    <property type="match status" value="1"/>
</dbReference>
<dbReference type="Gene3D" id="3.30.450.20">
    <property type="entry name" value="PAS domain"/>
    <property type="match status" value="1"/>
</dbReference>
<evidence type="ECO:0000256" key="6">
    <source>
        <dbReference type="ARBA" id="ARBA00022777"/>
    </source>
</evidence>
<dbReference type="SMART" id="SM00448">
    <property type="entry name" value="REC"/>
    <property type="match status" value="1"/>
</dbReference>
<dbReference type="Gene3D" id="3.40.50.2300">
    <property type="match status" value="2"/>
</dbReference>
<evidence type="ECO:0000256" key="2">
    <source>
        <dbReference type="ARBA" id="ARBA00012438"/>
    </source>
</evidence>
<dbReference type="CDD" id="cd17546">
    <property type="entry name" value="REC_hyHK_CKI1_RcsC-like"/>
    <property type="match status" value="1"/>
</dbReference>
<evidence type="ECO:0000256" key="3">
    <source>
        <dbReference type="ARBA" id="ARBA00022553"/>
    </source>
</evidence>
<feature type="transmembrane region" description="Helical" evidence="10">
    <location>
        <begin position="12"/>
        <end position="33"/>
    </location>
</feature>
<dbReference type="EMBL" id="FRDI01000002">
    <property type="protein sequence ID" value="SHN50856.1"/>
    <property type="molecule type" value="Genomic_DNA"/>
</dbReference>
<dbReference type="InterPro" id="IPR001789">
    <property type="entry name" value="Sig_transdc_resp-reg_receiver"/>
</dbReference>
<dbReference type="Gene3D" id="1.10.287.130">
    <property type="match status" value="1"/>
</dbReference>
<keyword evidence="3 9" id="KW-0597">Phosphoprotein</keyword>
<feature type="domain" description="Response regulatory" evidence="12">
    <location>
        <begin position="797"/>
        <end position="916"/>
    </location>
</feature>
<evidence type="ECO:0000256" key="9">
    <source>
        <dbReference type="PROSITE-ProRule" id="PRU00169"/>
    </source>
</evidence>
<keyword evidence="10" id="KW-1133">Transmembrane helix</keyword>
<evidence type="ECO:0000256" key="4">
    <source>
        <dbReference type="ARBA" id="ARBA00022679"/>
    </source>
</evidence>
<dbReference type="PANTHER" id="PTHR45339:SF1">
    <property type="entry name" value="HYBRID SIGNAL TRANSDUCTION HISTIDINE KINASE J"/>
    <property type="match status" value="1"/>
</dbReference>
<feature type="transmembrane region" description="Helical" evidence="10">
    <location>
        <begin position="311"/>
        <end position="333"/>
    </location>
</feature>
<protein>
    <recommendedName>
        <fullName evidence="2">histidine kinase</fullName>
        <ecNumber evidence="2">2.7.13.3</ecNumber>
    </recommendedName>
</protein>
<dbReference type="InterPro" id="IPR005467">
    <property type="entry name" value="His_kinase_dom"/>
</dbReference>
<dbReference type="InterPro" id="IPR011006">
    <property type="entry name" value="CheY-like_superfamily"/>
</dbReference>
<proteinExistence type="predicted"/>
<evidence type="ECO:0000259" key="12">
    <source>
        <dbReference type="PROSITE" id="PS50110"/>
    </source>
</evidence>
<feature type="modified residue" description="4-aspartylphosphate" evidence="9">
    <location>
        <position position="849"/>
    </location>
</feature>
<keyword evidence="7" id="KW-0067">ATP-binding</keyword>
<comment type="catalytic activity">
    <reaction evidence="1">
        <text>ATP + protein L-histidine = ADP + protein N-phospho-L-histidine.</text>
        <dbReference type="EC" id="2.7.13.3"/>
    </reaction>
</comment>
<keyword evidence="8" id="KW-0902">Two-component regulatory system</keyword>
<dbReference type="InterPro" id="IPR003661">
    <property type="entry name" value="HisK_dim/P_dom"/>
</dbReference>
<dbReference type="SUPFAM" id="SSF47384">
    <property type="entry name" value="Homodimeric domain of signal transducing histidine kinase"/>
    <property type="match status" value="1"/>
</dbReference>
<dbReference type="InterPro" id="IPR036890">
    <property type="entry name" value="HATPase_C_sf"/>
</dbReference>
<dbReference type="SMART" id="SM00387">
    <property type="entry name" value="HATPase_c"/>
    <property type="match status" value="1"/>
</dbReference>
<name>A0A1M7RXE8_9BACT</name>
<keyword evidence="4" id="KW-0808">Transferase</keyword>
<dbReference type="InterPro" id="IPR036097">
    <property type="entry name" value="HisK_dim/P_sf"/>
</dbReference>
<dbReference type="STRING" id="1121455.SAMN02745728_00293"/>
<dbReference type="FunFam" id="1.10.287.130:FF:000002">
    <property type="entry name" value="Two-component osmosensing histidine kinase"/>
    <property type="match status" value="1"/>
</dbReference>
<keyword evidence="5" id="KW-0547">Nucleotide-binding</keyword>
<dbReference type="Gene3D" id="3.30.565.10">
    <property type="entry name" value="Histidine kinase-like ATPase, C-terminal domain"/>
    <property type="match status" value="1"/>
</dbReference>
<organism evidence="13 14">
    <name type="scientific">Desulfovibrio litoralis DSM 11393</name>
    <dbReference type="NCBI Taxonomy" id="1121455"/>
    <lineage>
        <taxon>Bacteria</taxon>
        <taxon>Pseudomonadati</taxon>
        <taxon>Thermodesulfobacteriota</taxon>
        <taxon>Desulfovibrionia</taxon>
        <taxon>Desulfovibrionales</taxon>
        <taxon>Desulfovibrionaceae</taxon>
        <taxon>Desulfovibrio</taxon>
    </lineage>
</organism>
<keyword evidence="6 13" id="KW-0418">Kinase</keyword>
<dbReference type="Pfam" id="PF02518">
    <property type="entry name" value="HATPase_c"/>
    <property type="match status" value="1"/>
</dbReference>
<dbReference type="GO" id="GO:0005524">
    <property type="term" value="F:ATP binding"/>
    <property type="evidence" value="ECO:0007669"/>
    <property type="project" value="UniProtKB-KW"/>
</dbReference>
<keyword evidence="10" id="KW-0812">Transmembrane</keyword>
<gene>
    <name evidence="13" type="ORF">SAMN02745728_00293</name>
</gene>
<evidence type="ECO:0000256" key="1">
    <source>
        <dbReference type="ARBA" id="ARBA00000085"/>
    </source>
</evidence>
<dbReference type="SUPFAM" id="SSF52172">
    <property type="entry name" value="CheY-like"/>
    <property type="match status" value="2"/>
</dbReference>
<dbReference type="GO" id="GO:0000155">
    <property type="term" value="F:phosphorelay sensor kinase activity"/>
    <property type="evidence" value="ECO:0007669"/>
    <property type="project" value="InterPro"/>
</dbReference>
<dbReference type="CDD" id="cd00082">
    <property type="entry name" value="HisKA"/>
    <property type="match status" value="1"/>
</dbReference>